<evidence type="ECO:0008006" key="3">
    <source>
        <dbReference type="Google" id="ProtNLM"/>
    </source>
</evidence>
<reference evidence="1 2" key="1">
    <citation type="submission" date="2016-10" db="EMBL/GenBank/DDBJ databases">
        <authorList>
            <person name="Varghese N."/>
            <person name="Submissions S."/>
        </authorList>
    </citation>
    <scope>NUCLEOTIDE SEQUENCE [LARGE SCALE GENOMIC DNA]</scope>
    <source>
        <strain evidence="1 2">DSM 17997</strain>
    </source>
</reference>
<proteinExistence type="predicted"/>
<keyword evidence="2" id="KW-1185">Reference proteome</keyword>
<name>A0A1H3SEW6_9BACT</name>
<protein>
    <recommendedName>
        <fullName evidence="3">Lipoprotein</fullName>
    </recommendedName>
</protein>
<sequence length="215" mass="25164">MAFTACSENEQPQTDFGLDYQPLVVGSYWKYKVLETRVFGQDDTETENFFYRDRIDYRYQNAENKEVFVLTREKSSDGIFWNLQGNFALEIRNNALVRTMENKRTVNLVFPPKIGLSWDANIYGTQQEDLFTINLLGKYELEGQGFSNSVRVLKEEGDDKITYIDNRYEVFSKGIGMIEQYDEVFTYCSRNDCLGQQIIESGRFTHLKIIEYGKN</sequence>
<gene>
    <name evidence="1" type="ORF">SAMN05444412_111115</name>
</gene>
<evidence type="ECO:0000313" key="2">
    <source>
        <dbReference type="Proteomes" id="UP000199663"/>
    </source>
</evidence>
<dbReference type="EMBL" id="FNQC01000011">
    <property type="protein sequence ID" value="SDZ36546.1"/>
    <property type="molecule type" value="Genomic_DNA"/>
</dbReference>
<comment type="caution">
    <text evidence="1">The sequence shown here is derived from an EMBL/GenBank/DDBJ whole genome shotgun (WGS) entry which is preliminary data.</text>
</comment>
<organism evidence="1 2">
    <name type="scientific">Rhodonellum ikkaensis</name>
    <dbReference type="NCBI Taxonomy" id="336829"/>
    <lineage>
        <taxon>Bacteria</taxon>
        <taxon>Pseudomonadati</taxon>
        <taxon>Bacteroidota</taxon>
        <taxon>Cytophagia</taxon>
        <taxon>Cytophagales</taxon>
        <taxon>Cytophagaceae</taxon>
        <taxon>Rhodonellum</taxon>
    </lineage>
</organism>
<evidence type="ECO:0000313" key="1">
    <source>
        <dbReference type="EMBL" id="SDZ36546.1"/>
    </source>
</evidence>
<accession>A0A1H3SEW6</accession>
<dbReference type="RefSeq" id="WP_019598824.1">
    <property type="nucleotide sequence ID" value="NZ_FNQC01000011.1"/>
</dbReference>
<dbReference type="Proteomes" id="UP000199663">
    <property type="component" value="Unassembled WGS sequence"/>
</dbReference>